<dbReference type="Gene3D" id="2.170.270.10">
    <property type="entry name" value="SET domain"/>
    <property type="match status" value="1"/>
</dbReference>
<name>C5LZG3_PERM5</name>
<feature type="non-terminal residue" evidence="2">
    <location>
        <position position="1"/>
    </location>
</feature>
<reference evidence="2 3" key="1">
    <citation type="submission" date="2008-07" db="EMBL/GenBank/DDBJ databases">
        <authorList>
            <person name="El-Sayed N."/>
            <person name="Caler E."/>
            <person name="Inman J."/>
            <person name="Amedeo P."/>
            <person name="Hass B."/>
            <person name="Wortman J."/>
        </authorList>
    </citation>
    <scope>NUCLEOTIDE SEQUENCE [LARGE SCALE GENOMIC DNA]</scope>
    <source>
        <strain evidence="3">ATCC 50983 / TXsc</strain>
    </source>
</reference>
<dbReference type="InterPro" id="IPR046341">
    <property type="entry name" value="SET_dom_sf"/>
</dbReference>
<dbReference type="AlphaFoldDB" id="C5LZG3"/>
<evidence type="ECO:0000259" key="1">
    <source>
        <dbReference type="PROSITE" id="PS50280"/>
    </source>
</evidence>
<dbReference type="PROSITE" id="PS50280">
    <property type="entry name" value="SET"/>
    <property type="match status" value="1"/>
</dbReference>
<proteinExistence type="predicted"/>
<dbReference type="OMA" id="TICYVET"/>
<evidence type="ECO:0000313" key="2">
    <source>
        <dbReference type="EMBL" id="EEQ97957.1"/>
    </source>
</evidence>
<dbReference type="InterPro" id="IPR050869">
    <property type="entry name" value="H3K4_H4K5_MeTrfase"/>
</dbReference>
<dbReference type="Pfam" id="PF00856">
    <property type="entry name" value="SET"/>
    <property type="match status" value="1"/>
</dbReference>
<accession>C5LZG3</accession>
<protein>
    <recommendedName>
        <fullName evidence="1">SET domain-containing protein</fullName>
    </recommendedName>
</protein>
<feature type="non-terminal residue" evidence="2">
    <location>
        <position position="93"/>
    </location>
</feature>
<feature type="domain" description="SET" evidence="1">
    <location>
        <begin position="1"/>
        <end position="59"/>
    </location>
</feature>
<dbReference type="InterPro" id="IPR001214">
    <property type="entry name" value="SET_dom"/>
</dbReference>
<sequence>LINKDFPTYHATGFYSTVARMNHSCSPNAKVIFNNTTNKMEVISLKPINIGDEIRISYVPIDLDLNTRRHRLKDYGFLCNCQRCLTEQQQQQQ</sequence>
<dbReference type="CDD" id="cd20071">
    <property type="entry name" value="SET_SMYD"/>
    <property type="match status" value="1"/>
</dbReference>
<dbReference type="SUPFAM" id="SSF82199">
    <property type="entry name" value="SET domain"/>
    <property type="match status" value="1"/>
</dbReference>
<dbReference type="RefSeq" id="XP_002765240.1">
    <property type="nucleotide sequence ID" value="XM_002765194.1"/>
</dbReference>
<dbReference type="InParanoid" id="C5LZG3"/>
<keyword evidence="3" id="KW-1185">Reference proteome</keyword>
<gene>
    <name evidence="2" type="ORF">Pmar_PMAR025584</name>
</gene>
<dbReference type="EMBL" id="GG686856">
    <property type="protein sequence ID" value="EEQ97957.1"/>
    <property type="molecule type" value="Genomic_DNA"/>
</dbReference>
<organism evidence="3">
    <name type="scientific">Perkinsus marinus (strain ATCC 50983 / TXsc)</name>
    <dbReference type="NCBI Taxonomy" id="423536"/>
    <lineage>
        <taxon>Eukaryota</taxon>
        <taxon>Sar</taxon>
        <taxon>Alveolata</taxon>
        <taxon>Perkinsozoa</taxon>
        <taxon>Perkinsea</taxon>
        <taxon>Perkinsida</taxon>
        <taxon>Perkinsidae</taxon>
        <taxon>Perkinsus</taxon>
    </lineage>
</organism>
<dbReference type="GeneID" id="9037771"/>
<dbReference type="OrthoDB" id="446890at2759"/>
<dbReference type="Proteomes" id="UP000007800">
    <property type="component" value="Unassembled WGS sequence"/>
</dbReference>
<evidence type="ECO:0000313" key="3">
    <source>
        <dbReference type="Proteomes" id="UP000007800"/>
    </source>
</evidence>
<dbReference type="PANTHER" id="PTHR12197">
    <property type="entry name" value="HISTONE-LYSINE N-METHYLTRANSFERASE SMYD"/>
    <property type="match status" value="1"/>
</dbReference>